<dbReference type="PANTHER" id="PTHR47506:SF1">
    <property type="entry name" value="HTH-TYPE TRANSCRIPTIONAL REGULATOR YJDC"/>
    <property type="match status" value="1"/>
</dbReference>
<dbReference type="PANTHER" id="PTHR47506">
    <property type="entry name" value="TRANSCRIPTIONAL REGULATORY PROTEIN"/>
    <property type="match status" value="1"/>
</dbReference>
<dbReference type="InterPro" id="IPR009057">
    <property type="entry name" value="Homeodomain-like_sf"/>
</dbReference>
<dbReference type="GO" id="GO:0003677">
    <property type="term" value="F:DNA binding"/>
    <property type="evidence" value="ECO:0007669"/>
    <property type="project" value="UniProtKB-UniRule"/>
</dbReference>
<evidence type="ECO:0000313" key="7">
    <source>
        <dbReference type="Proteomes" id="UP001059745"/>
    </source>
</evidence>
<reference evidence="6" key="1">
    <citation type="submission" date="2022-09" db="EMBL/GenBank/DDBJ databases">
        <title>Genomic of Burkholderia gladioli.</title>
        <authorList>
            <person name="Wu H."/>
        </authorList>
    </citation>
    <scope>NUCLEOTIDE SEQUENCE</scope>
    <source>
        <strain evidence="6">ZN-S4</strain>
    </source>
</reference>
<dbReference type="Gene3D" id="1.10.357.10">
    <property type="entry name" value="Tetracycline Repressor, domain 2"/>
    <property type="match status" value="1"/>
</dbReference>
<evidence type="ECO:0000256" key="4">
    <source>
        <dbReference type="PROSITE-ProRule" id="PRU00335"/>
    </source>
</evidence>
<evidence type="ECO:0000313" key="6">
    <source>
        <dbReference type="EMBL" id="UWX74832.1"/>
    </source>
</evidence>
<dbReference type="Pfam" id="PF00440">
    <property type="entry name" value="TetR_N"/>
    <property type="match status" value="1"/>
</dbReference>
<keyword evidence="2 4" id="KW-0238">DNA-binding</keyword>
<sequence length="225" mass="24848">MALPVRRCRQRAAAAAYPSSSSVMAFKTVWFKMATVSDVGVSMGRPKKFSRESVLEKALPVFWQYGYAGTSLHQLEQATGVNKSGLYAEFEDKEDLFLNALLHYYANRGADRILASTPKGWGNIERFLRLGEKGEAGCVGCFSVNSLREFASLPERSREAISAYHRRLLPDIVENIEAEKHTMPASAIAEIVMVFFSGFCIESNLDGAPPLGDPVAAFMSALRHM</sequence>
<dbReference type="PROSITE" id="PS50977">
    <property type="entry name" value="HTH_TETR_2"/>
    <property type="match status" value="1"/>
</dbReference>
<evidence type="ECO:0000256" key="3">
    <source>
        <dbReference type="ARBA" id="ARBA00023163"/>
    </source>
</evidence>
<proteinExistence type="predicted"/>
<dbReference type="PRINTS" id="PR00455">
    <property type="entry name" value="HTHTETR"/>
</dbReference>
<gene>
    <name evidence="6" type="ORF">NYZ96_25315</name>
</gene>
<organism evidence="6 7">
    <name type="scientific">Burkholderia gladioli</name>
    <name type="common">Pseudomonas marginata</name>
    <name type="synonym">Phytomonas marginata</name>
    <dbReference type="NCBI Taxonomy" id="28095"/>
    <lineage>
        <taxon>Bacteria</taxon>
        <taxon>Pseudomonadati</taxon>
        <taxon>Pseudomonadota</taxon>
        <taxon>Betaproteobacteria</taxon>
        <taxon>Burkholderiales</taxon>
        <taxon>Burkholderiaceae</taxon>
        <taxon>Burkholderia</taxon>
    </lineage>
</organism>
<dbReference type="SUPFAM" id="SSF46689">
    <property type="entry name" value="Homeodomain-like"/>
    <property type="match status" value="1"/>
</dbReference>
<protein>
    <submittedName>
        <fullName evidence="6">TetR/AcrR family transcriptional regulator</fullName>
    </submittedName>
</protein>
<dbReference type="InterPro" id="IPR001647">
    <property type="entry name" value="HTH_TetR"/>
</dbReference>
<evidence type="ECO:0000259" key="5">
    <source>
        <dbReference type="PROSITE" id="PS50977"/>
    </source>
</evidence>
<evidence type="ECO:0000256" key="2">
    <source>
        <dbReference type="ARBA" id="ARBA00023125"/>
    </source>
</evidence>
<evidence type="ECO:0000256" key="1">
    <source>
        <dbReference type="ARBA" id="ARBA00023015"/>
    </source>
</evidence>
<dbReference type="EMBL" id="CP104215">
    <property type="protein sequence ID" value="UWX74832.1"/>
    <property type="molecule type" value="Genomic_DNA"/>
</dbReference>
<keyword evidence="3" id="KW-0804">Transcription</keyword>
<keyword evidence="1" id="KW-0805">Transcription regulation</keyword>
<feature type="domain" description="HTH tetR-type" evidence="5">
    <location>
        <begin position="48"/>
        <end position="108"/>
    </location>
</feature>
<dbReference type="Proteomes" id="UP001059745">
    <property type="component" value="Chromosome 2"/>
</dbReference>
<accession>A0AB38U496</accession>
<name>A0AB38U496_BURGA</name>
<dbReference type="AlphaFoldDB" id="A0AB38U496"/>
<dbReference type="RefSeq" id="WP_230676380.1">
    <property type="nucleotide sequence ID" value="NZ_CADEPT010000010.1"/>
</dbReference>
<feature type="DNA-binding region" description="H-T-H motif" evidence="4">
    <location>
        <begin position="71"/>
        <end position="90"/>
    </location>
</feature>